<accession>A0A2K3QQ91</accession>
<dbReference type="AlphaFoldDB" id="A0A2K3QQ91"/>
<gene>
    <name evidence="1" type="ORF">TCAP_00381</name>
</gene>
<dbReference type="Proteomes" id="UP000236621">
    <property type="component" value="Unassembled WGS sequence"/>
</dbReference>
<evidence type="ECO:0000313" key="1">
    <source>
        <dbReference type="EMBL" id="PNY29704.1"/>
    </source>
</evidence>
<dbReference type="EMBL" id="NRSZ01000070">
    <property type="protein sequence ID" value="PNY29704.1"/>
    <property type="molecule type" value="Genomic_DNA"/>
</dbReference>
<name>A0A2K3QQ91_9HYPO</name>
<reference evidence="1 2" key="1">
    <citation type="submission" date="2017-08" db="EMBL/GenBank/DDBJ databases">
        <title>Harnessing the power of phylogenomics to disentangle the directionality and signatures of interkingdom host jumping in the parasitic fungal genus Tolypocladium.</title>
        <authorList>
            <person name="Quandt C.A."/>
            <person name="Patterson W."/>
            <person name="Spatafora J.W."/>
        </authorList>
    </citation>
    <scope>NUCLEOTIDE SEQUENCE [LARGE SCALE GENOMIC DNA]</scope>
    <source>
        <strain evidence="1 2">CBS 113982</strain>
    </source>
</reference>
<sequence length="253" mass="28001">MANVTPASLVPESTLQCLAPRREGFWLVAGQHADHFTLAYVMDGGTHALTYHIYPCNTAEEVFDVCGHLMYDWTGARDVIPARFSYNRSIAIPGTQPLELVLRTREQDIQDESQVLENLVGTNLNLNSIQDQVAMVQQPGMAAQAHDQMDLAQGGAPQDTQYQLTPSVTHEQDQQQLINSADGNGNIDWSMTNNLFNDITPMANDQIDNPFGPLSGDSAFASVLNEYSSTVGDMPFLDFDSQMQLDWNLFTNN</sequence>
<evidence type="ECO:0000313" key="2">
    <source>
        <dbReference type="Proteomes" id="UP000236621"/>
    </source>
</evidence>
<protein>
    <submittedName>
        <fullName evidence="1">Uncharacterized protein</fullName>
    </submittedName>
</protein>
<dbReference type="OrthoDB" id="4927667at2759"/>
<keyword evidence="2" id="KW-1185">Reference proteome</keyword>
<proteinExistence type="predicted"/>
<comment type="caution">
    <text evidence="1">The sequence shown here is derived from an EMBL/GenBank/DDBJ whole genome shotgun (WGS) entry which is preliminary data.</text>
</comment>
<organism evidence="1 2">
    <name type="scientific">Tolypocladium capitatum</name>
    <dbReference type="NCBI Taxonomy" id="45235"/>
    <lineage>
        <taxon>Eukaryota</taxon>
        <taxon>Fungi</taxon>
        <taxon>Dikarya</taxon>
        <taxon>Ascomycota</taxon>
        <taxon>Pezizomycotina</taxon>
        <taxon>Sordariomycetes</taxon>
        <taxon>Hypocreomycetidae</taxon>
        <taxon>Hypocreales</taxon>
        <taxon>Ophiocordycipitaceae</taxon>
        <taxon>Tolypocladium</taxon>
    </lineage>
</organism>